<organism evidence="2 3">
    <name type="scientific">Taxus chinensis</name>
    <name type="common">Chinese yew</name>
    <name type="synonym">Taxus wallichiana var. chinensis</name>
    <dbReference type="NCBI Taxonomy" id="29808"/>
    <lineage>
        <taxon>Eukaryota</taxon>
        <taxon>Viridiplantae</taxon>
        <taxon>Streptophyta</taxon>
        <taxon>Embryophyta</taxon>
        <taxon>Tracheophyta</taxon>
        <taxon>Spermatophyta</taxon>
        <taxon>Pinopsida</taxon>
        <taxon>Pinidae</taxon>
        <taxon>Conifers II</taxon>
        <taxon>Cupressales</taxon>
        <taxon>Taxaceae</taxon>
        <taxon>Taxus</taxon>
    </lineage>
</organism>
<sequence>CSDSQDDEVIPLDSFLELHSLKGYKDELQEMMKHNFVQEILDTIQVEEDPELILDLFTCVMDIQDKNEFSSNLPINTQMPHNGVEIKDESNVSHGKDSNEHKPGK</sequence>
<protein>
    <submittedName>
        <fullName evidence="2">Uncharacterized protein</fullName>
    </submittedName>
</protein>
<comment type="caution">
    <text evidence="2">The sequence shown here is derived from an EMBL/GenBank/DDBJ whole genome shotgun (WGS) entry which is preliminary data.</text>
</comment>
<evidence type="ECO:0000256" key="1">
    <source>
        <dbReference type="SAM" id="MobiDB-lite"/>
    </source>
</evidence>
<feature type="non-terminal residue" evidence="2">
    <location>
        <position position="1"/>
    </location>
</feature>
<proteinExistence type="predicted"/>
<dbReference type="AlphaFoldDB" id="A0AA38CH44"/>
<evidence type="ECO:0000313" key="2">
    <source>
        <dbReference type="EMBL" id="KAH9297097.1"/>
    </source>
</evidence>
<feature type="compositionally biased region" description="Polar residues" evidence="1">
    <location>
        <begin position="70"/>
        <end position="80"/>
    </location>
</feature>
<evidence type="ECO:0000313" key="3">
    <source>
        <dbReference type="Proteomes" id="UP000824469"/>
    </source>
</evidence>
<dbReference type="EMBL" id="JAHRHJ020000010">
    <property type="protein sequence ID" value="KAH9297097.1"/>
    <property type="molecule type" value="Genomic_DNA"/>
</dbReference>
<accession>A0AA38CH44</accession>
<reference evidence="2 3" key="1">
    <citation type="journal article" date="2021" name="Nat. Plants">
        <title>The Taxus genome provides insights into paclitaxel biosynthesis.</title>
        <authorList>
            <person name="Xiong X."/>
            <person name="Gou J."/>
            <person name="Liao Q."/>
            <person name="Li Y."/>
            <person name="Zhou Q."/>
            <person name="Bi G."/>
            <person name="Li C."/>
            <person name="Du R."/>
            <person name="Wang X."/>
            <person name="Sun T."/>
            <person name="Guo L."/>
            <person name="Liang H."/>
            <person name="Lu P."/>
            <person name="Wu Y."/>
            <person name="Zhang Z."/>
            <person name="Ro D.K."/>
            <person name="Shang Y."/>
            <person name="Huang S."/>
            <person name="Yan J."/>
        </authorList>
    </citation>
    <scope>NUCLEOTIDE SEQUENCE [LARGE SCALE GENOMIC DNA]</scope>
    <source>
        <strain evidence="2">Ta-2019</strain>
    </source>
</reference>
<dbReference type="Proteomes" id="UP000824469">
    <property type="component" value="Unassembled WGS sequence"/>
</dbReference>
<feature type="compositionally biased region" description="Basic and acidic residues" evidence="1">
    <location>
        <begin position="84"/>
        <end position="105"/>
    </location>
</feature>
<name>A0AA38CH44_TAXCH</name>
<feature type="region of interest" description="Disordered" evidence="1">
    <location>
        <begin position="70"/>
        <end position="105"/>
    </location>
</feature>
<gene>
    <name evidence="2" type="ORF">KI387_028779</name>
</gene>
<keyword evidence="3" id="KW-1185">Reference proteome</keyword>